<keyword evidence="1" id="KW-0812">Transmembrane</keyword>
<feature type="chain" id="PRO_5009517377" description="Yip1 domain-containing protein" evidence="2">
    <location>
        <begin position="22"/>
        <end position="213"/>
    </location>
</feature>
<accession>A0A1F5B009</accession>
<gene>
    <name evidence="3" type="ORF">A2Z10_02435</name>
</gene>
<name>A0A1F5B009_9BACT</name>
<dbReference type="AlphaFoldDB" id="A0A1F5B009"/>
<feature type="transmembrane region" description="Helical" evidence="1">
    <location>
        <begin position="186"/>
        <end position="212"/>
    </location>
</feature>
<keyword evidence="1" id="KW-1133">Transmembrane helix</keyword>
<evidence type="ECO:0000256" key="1">
    <source>
        <dbReference type="SAM" id="Phobius"/>
    </source>
</evidence>
<feature type="transmembrane region" description="Helical" evidence="1">
    <location>
        <begin position="143"/>
        <end position="165"/>
    </location>
</feature>
<evidence type="ECO:0008006" key="5">
    <source>
        <dbReference type="Google" id="ProtNLM"/>
    </source>
</evidence>
<feature type="transmembrane region" description="Helical" evidence="1">
    <location>
        <begin position="66"/>
        <end position="87"/>
    </location>
</feature>
<sequence>MTFAKKIVVVLLLSIAVVSFAGPFAAHAVVAVCDTEPCAFGNPLGGDVNDLPGLVCLLVKVLSTKLMPPVVVLMVLWASFLFLTAAGQPGKVIAARTTLLWAVIGAAILLMALPFVALVVSTVGGAAPAACSGTVSTSGAFDVLYALINWFSWLLAILSVAMGLYAGFLYMTSRGEPQKISTANRVIFYAVVGIFVAIIAFSIVSIVNNFIIP</sequence>
<proteinExistence type="predicted"/>
<comment type="caution">
    <text evidence="3">The sequence shown here is derived from an EMBL/GenBank/DDBJ whole genome shotgun (WGS) entry which is preliminary data.</text>
</comment>
<evidence type="ECO:0000313" key="4">
    <source>
        <dbReference type="Proteomes" id="UP000176639"/>
    </source>
</evidence>
<keyword evidence="2" id="KW-0732">Signal</keyword>
<protein>
    <recommendedName>
        <fullName evidence="5">Yip1 domain-containing protein</fullName>
    </recommendedName>
</protein>
<evidence type="ECO:0000256" key="2">
    <source>
        <dbReference type="SAM" id="SignalP"/>
    </source>
</evidence>
<organism evidence="3 4">
    <name type="scientific">Candidatus Azambacteria bacterium RBG_16_47_10</name>
    <dbReference type="NCBI Taxonomy" id="1797292"/>
    <lineage>
        <taxon>Bacteria</taxon>
        <taxon>Candidatus Azamiibacteriota</taxon>
    </lineage>
</organism>
<evidence type="ECO:0000313" key="3">
    <source>
        <dbReference type="EMBL" id="OGD23951.1"/>
    </source>
</evidence>
<keyword evidence="1" id="KW-0472">Membrane</keyword>
<feature type="transmembrane region" description="Helical" evidence="1">
    <location>
        <begin position="99"/>
        <end position="123"/>
    </location>
</feature>
<dbReference type="EMBL" id="MEYI01000022">
    <property type="protein sequence ID" value="OGD23951.1"/>
    <property type="molecule type" value="Genomic_DNA"/>
</dbReference>
<feature type="signal peptide" evidence="2">
    <location>
        <begin position="1"/>
        <end position="21"/>
    </location>
</feature>
<dbReference type="Proteomes" id="UP000176639">
    <property type="component" value="Unassembled WGS sequence"/>
</dbReference>
<reference evidence="3 4" key="1">
    <citation type="journal article" date="2016" name="Nat. Commun.">
        <title>Thousands of microbial genomes shed light on interconnected biogeochemical processes in an aquifer system.</title>
        <authorList>
            <person name="Anantharaman K."/>
            <person name="Brown C.T."/>
            <person name="Hug L.A."/>
            <person name="Sharon I."/>
            <person name="Castelle C.J."/>
            <person name="Probst A.J."/>
            <person name="Thomas B.C."/>
            <person name="Singh A."/>
            <person name="Wilkins M.J."/>
            <person name="Karaoz U."/>
            <person name="Brodie E.L."/>
            <person name="Williams K.H."/>
            <person name="Hubbard S.S."/>
            <person name="Banfield J.F."/>
        </authorList>
    </citation>
    <scope>NUCLEOTIDE SEQUENCE [LARGE SCALE GENOMIC DNA]</scope>
</reference>